<dbReference type="InterPro" id="IPR046349">
    <property type="entry name" value="C1-like_sf"/>
</dbReference>
<keyword evidence="1" id="KW-0343">GTPase activation</keyword>
<evidence type="ECO:0000256" key="4">
    <source>
        <dbReference type="SAM" id="MobiDB-lite"/>
    </source>
</evidence>
<dbReference type="OrthoDB" id="79452at2759"/>
<reference evidence="8" key="1">
    <citation type="submission" date="2011-08" db="EMBL/GenBank/DDBJ databases">
        <authorList>
            <person name="Rombauts S."/>
        </authorList>
    </citation>
    <scope>NUCLEOTIDE SEQUENCE</scope>
    <source>
        <strain evidence="8">London</strain>
    </source>
</reference>
<dbReference type="HOGENOM" id="CLU_1442801_0_0_1"/>
<dbReference type="Gene3D" id="1.10.555.10">
    <property type="entry name" value="Rho GTPase activation protein"/>
    <property type="match status" value="1"/>
</dbReference>
<dbReference type="SUPFAM" id="SSF57889">
    <property type="entry name" value="Cysteine-rich domain"/>
    <property type="match status" value="1"/>
</dbReference>
<dbReference type="PROSITE" id="PS50081">
    <property type="entry name" value="ZF_DAG_PE_2"/>
    <property type="match status" value="1"/>
</dbReference>
<keyword evidence="8" id="KW-1185">Reference proteome</keyword>
<dbReference type="SMART" id="SM00324">
    <property type="entry name" value="RhoGAP"/>
    <property type="match status" value="1"/>
</dbReference>
<dbReference type="GO" id="GO:0051056">
    <property type="term" value="P:regulation of small GTPase mediated signal transduction"/>
    <property type="evidence" value="ECO:0007669"/>
    <property type="project" value="UniProtKB-ARBA"/>
</dbReference>
<dbReference type="InterPro" id="IPR000198">
    <property type="entry name" value="RhoGAP_dom"/>
</dbReference>
<evidence type="ECO:0000259" key="6">
    <source>
        <dbReference type="PROSITE" id="PS50238"/>
    </source>
</evidence>
<dbReference type="Pfam" id="PF00620">
    <property type="entry name" value="RhoGAP"/>
    <property type="match status" value="1"/>
</dbReference>
<dbReference type="Proteomes" id="UP000015104">
    <property type="component" value="Unassembled WGS sequence"/>
</dbReference>
<dbReference type="GO" id="GO:0046872">
    <property type="term" value="F:metal ion binding"/>
    <property type="evidence" value="ECO:0007669"/>
    <property type="project" value="UniProtKB-KW"/>
</dbReference>
<dbReference type="PROSITE" id="PS50238">
    <property type="entry name" value="RHOGAP"/>
    <property type="match status" value="1"/>
</dbReference>
<reference evidence="7" key="2">
    <citation type="submission" date="2015-06" db="UniProtKB">
        <authorList>
            <consortium name="EnsemblMetazoa"/>
        </authorList>
    </citation>
    <scope>IDENTIFICATION</scope>
</reference>
<evidence type="ECO:0000313" key="7">
    <source>
        <dbReference type="EnsemblMetazoa" id="tetur06g00610.1"/>
    </source>
</evidence>
<evidence type="ECO:0000256" key="2">
    <source>
        <dbReference type="ARBA" id="ARBA00022723"/>
    </source>
</evidence>
<dbReference type="EnsemblMetazoa" id="tetur06g00610.1">
    <property type="protein sequence ID" value="tetur06g00610.1"/>
    <property type="gene ID" value="tetur06g00610"/>
</dbReference>
<accession>T1K6I4</accession>
<sequence length="427" mass="48708">MSIDGVTTISITSKGELGKTVKEKLDSLLKKTPGLEVPPEAGFFRRRRRRSLHLAECPSYEDSTSDKEGLHRTGSFNEKSKKLSLPLPTSSYYLESETSSSSCTSRSSGVESLSGEITPLEVSDVTITTGEEQPVRDRKKRRWSKAARTHCFTRIFSYVFEKCRTCDTYIYLGGYKCEKCLLFSHNKCLRSMIIRCARNPIPKRVNPIFGVHLTNSKEPIPFIVVKCCLEIEKRGYSIKGIYRVNGVISRVQKFVRSLENSPYLIDFSDTNPNDIGHVLKEYFRMLPEPIFTSDLYSQFMNVAKKNRTAEESSEKRAEIINNLKETVEKLPTNHKATLAYLMHHLKFIANNQELNQMSTKNLGLVFAPTLFRMKDIDGNVFSMLFDNSLQTLVIEYLIDNCFEIFGPAPPIPVYYDDLLVNTDNSFQ</sequence>
<dbReference type="OMA" id="PEAGFFR"/>
<dbReference type="InterPro" id="IPR002219">
    <property type="entry name" value="PKC_DAG/PE"/>
</dbReference>
<evidence type="ECO:0000259" key="5">
    <source>
        <dbReference type="PROSITE" id="PS50081"/>
    </source>
</evidence>
<protein>
    <recommendedName>
        <fullName evidence="9">Rho-GAP domain-containing protein</fullName>
    </recommendedName>
</protein>
<feature type="domain" description="Rho-GAP" evidence="6">
    <location>
        <begin position="211"/>
        <end position="405"/>
    </location>
</feature>
<dbReference type="InterPro" id="IPR051025">
    <property type="entry name" value="RhoGAP"/>
</dbReference>
<dbReference type="AlphaFoldDB" id="T1K6I4"/>
<dbReference type="InterPro" id="IPR008936">
    <property type="entry name" value="Rho_GTPase_activation_prot"/>
</dbReference>
<evidence type="ECO:0000256" key="3">
    <source>
        <dbReference type="ARBA" id="ARBA00022833"/>
    </source>
</evidence>
<keyword evidence="3" id="KW-0862">Zinc</keyword>
<evidence type="ECO:0000256" key="1">
    <source>
        <dbReference type="ARBA" id="ARBA00022468"/>
    </source>
</evidence>
<dbReference type="Gene3D" id="3.30.60.20">
    <property type="match status" value="1"/>
</dbReference>
<dbReference type="GO" id="GO:0005096">
    <property type="term" value="F:GTPase activator activity"/>
    <property type="evidence" value="ECO:0007669"/>
    <property type="project" value="UniProtKB-KW"/>
</dbReference>
<dbReference type="PANTHER" id="PTHR15228:SF25">
    <property type="entry name" value="F-BAR DOMAIN-CONTAINING PROTEIN"/>
    <property type="match status" value="1"/>
</dbReference>
<evidence type="ECO:0000313" key="8">
    <source>
        <dbReference type="Proteomes" id="UP000015104"/>
    </source>
</evidence>
<proteinExistence type="predicted"/>
<dbReference type="GO" id="GO:0007165">
    <property type="term" value="P:signal transduction"/>
    <property type="evidence" value="ECO:0007669"/>
    <property type="project" value="InterPro"/>
</dbReference>
<gene>
    <name evidence="7" type="primary">107361471</name>
</gene>
<dbReference type="STRING" id="32264.T1K6I4"/>
<dbReference type="eggNOG" id="KOG1453">
    <property type="taxonomic scope" value="Eukaryota"/>
</dbReference>
<feature type="domain" description="Phorbol-ester/DAG-type" evidence="5">
    <location>
        <begin position="149"/>
        <end position="196"/>
    </location>
</feature>
<dbReference type="EMBL" id="CAEY01001792">
    <property type="status" value="NOT_ANNOTATED_CDS"/>
    <property type="molecule type" value="Genomic_DNA"/>
</dbReference>
<dbReference type="PANTHER" id="PTHR15228">
    <property type="entry name" value="SPERMATHECAL PHYSIOLOGY VARIANT"/>
    <property type="match status" value="1"/>
</dbReference>
<evidence type="ECO:0008006" key="9">
    <source>
        <dbReference type="Google" id="ProtNLM"/>
    </source>
</evidence>
<keyword evidence="2" id="KW-0479">Metal-binding</keyword>
<feature type="region of interest" description="Disordered" evidence="4">
    <location>
        <begin position="58"/>
        <end position="82"/>
    </location>
</feature>
<name>T1K6I4_TETUR</name>
<dbReference type="PROSITE" id="PS00479">
    <property type="entry name" value="ZF_DAG_PE_1"/>
    <property type="match status" value="1"/>
</dbReference>
<dbReference type="SUPFAM" id="SSF48350">
    <property type="entry name" value="GTPase activation domain, GAP"/>
    <property type="match status" value="1"/>
</dbReference>
<organism evidence="7 8">
    <name type="scientific">Tetranychus urticae</name>
    <name type="common">Two-spotted spider mite</name>
    <dbReference type="NCBI Taxonomy" id="32264"/>
    <lineage>
        <taxon>Eukaryota</taxon>
        <taxon>Metazoa</taxon>
        <taxon>Ecdysozoa</taxon>
        <taxon>Arthropoda</taxon>
        <taxon>Chelicerata</taxon>
        <taxon>Arachnida</taxon>
        <taxon>Acari</taxon>
        <taxon>Acariformes</taxon>
        <taxon>Trombidiformes</taxon>
        <taxon>Prostigmata</taxon>
        <taxon>Eleutherengona</taxon>
        <taxon>Raphignathae</taxon>
        <taxon>Tetranychoidea</taxon>
        <taxon>Tetranychidae</taxon>
        <taxon>Tetranychus</taxon>
    </lineage>
</organism>
<dbReference type="KEGG" id="tut:107361471"/>